<gene>
    <name evidence="3" type="ORF">B0J11DRAFT_610179</name>
</gene>
<sequence>MRYGCGDGSSLTSYGCFCYESYKKYSTMIGTRVASACTEYPQQNSSAIDVFSKYCDIGYFAQNKNLNSNASITSTSTTHTSSPSPASGPASNTALSTSNSSPSSTSSPPPTSTAAPATNTINNVAIAVIVSVPMGMIAIAAATFLLVLRRRKKEHNPVDPSAQEAGLRADDMKALRNDRECSFEKDVTDRHELDETMPPSELEERRVHELYGTDTSADMDGRSPVARHVLTDNGRV</sequence>
<accession>A0A9P9EI55</accession>
<protein>
    <submittedName>
        <fullName evidence="3">Uncharacterized protein</fullName>
    </submittedName>
</protein>
<dbReference type="EMBL" id="JAGMWT010000001">
    <property type="protein sequence ID" value="KAH7138675.1"/>
    <property type="molecule type" value="Genomic_DNA"/>
</dbReference>
<feature type="region of interest" description="Disordered" evidence="1">
    <location>
        <begin position="72"/>
        <end position="117"/>
    </location>
</feature>
<name>A0A9P9EI55_9PLEO</name>
<proteinExistence type="predicted"/>
<feature type="transmembrane region" description="Helical" evidence="2">
    <location>
        <begin position="124"/>
        <end position="148"/>
    </location>
</feature>
<comment type="caution">
    <text evidence="3">The sequence shown here is derived from an EMBL/GenBank/DDBJ whole genome shotgun (WGS) entry which is preliminary data.</text>
</comment>
<feature type="region of interest" description="Disordered" evidence="1">
    <location>
        <begin position="213"/>
        <end position="236"/>
    </location>
</feature>
<organism evidence="3 4">
    <name type="scientific">Dendryphion nanum</name>
    <dbReference type="NCBI Taxonomy" id="256645"/>
    <lineage>
        <taxon>Eukaryota</taxon>
        <taxon>Fungi</taxon>
        <taxon>Dikarya</taxon>
        <taxon>Ascomycota</taxon>
        <taxon>Pezizomycotina</taxon>
        <taxon>Dothideomycetes</taxon>
        <taxon>Pleosporomycetidae</taxon>
        <taxon>Pleosporales</taxon>
        <taxon>Torulaceae</taxon>
        <taxon>Dendryphion</taxon>
    </lineage>
</organism>
<keyword evidence="4" id="KW-1185">Reference proteome</keyword>
<evidence type="ECO:0000313" key="3">
    <source>
        <dbReference type="EMBL" id="KAH7138675.1"/>
    </source>
</evidence>
<evidence type="ECO:0000313" key="4">
    <source>
        <dbReference type="Proteomes" id="UP000700596"/>
    </source>
</evidence>
<evidence type="ECO:0000256" key="1">
    <source>
        <dbReference type="SAM" id="MobiDB-lite"/>
    </source>
</evidence>
<reference evidence="3" key="1">
    <citation type="journal article" date="2021" name="Nat. Commun.">
        <title>Genetic determinants of endophytism in the Arabidopsis root mycobiome.</title>
        <authorList>
            <person name="Mesny F."/>
            <person name="Miyauchi S."/>
            <person name="Thiergart T."/>
            <person name="Pickel B."/>
            <person name="Atanasova L."/>
            <person name="Karlsson M."/>
            <person name="Huettel B."/>
            <person name="Barry K.W."/>
            <person name="Haridas S."/>
            <person name="Chen C."/>
            <person name="Bauer D."/>
            <person name="Andreopoulos W."/>
            <person name="Pangilinan J."/>
            <person name="LaButti K."/>
            <person name="Riley R."/>
            <person name="Lipzen A."/>
            <person name="Clum A."/>
            <person name="Drula E."/>
            <person name="Henrissat B."/>
            <person name="Kohler A."/>
            <person name="Grigoriev I.V."/>
            <person name="Martin F.M."/>
            <person name="Hacquard S."/>
        </authorList>
    </citation>
    <scope>NUCLEOTIDE SEQUENCE</scope>
    <source>
        <strain evidence="3">MPI-CAGE-CH-0243</strain>
    </source>
</reference>
<keyword evidence="2" id="KW-0812">Transmembrane</keyword>
<keyword evidence="2" id="KW-0472">Membrane</keyword>
<evidence type="ECO:0000256" key="2">
    <source>
        <dbReference type="SAM" id="Phobius"/>
    </source>
</evidence>
<dbReference type="OrthoDB" id="3794517at2759"/>
<dbReference type="AlphaFoldDB" id="A0A9P9EI55"/>
<keyword evidence="2" id="KW-1133">Transmembrane helix</keyword>
<dbReference type="Proteomes" id="UP000700596">
    <property type="component" value="Unassembled WGS sequence"/>
</dbReference>